<dbReference type="EMBL" id="CAJOBP010096313">
    <property type="protein sequence ID" value="CAF4963250.1"/>
    <property type="molecule type" value="Genomic_DNA"/>
</dbReference>
<evidence type="ECO:0000313" key="3">
    <source>
        <dbReference type="Proteomes" id="UP000663873"/>
    </source>
</evidence>
<feature type="non-terminal residue" evidence="2">
    <location>
        <position position="76"/>
    </location>
</feature>
<gene>
    <name evidence="2" type="ORF">UJA718_LOCUS48360</name>
</gene>
<dbReference type="Proteomes" id="UP000663873">
    <property type="component" value="Unassembled WGS sequence"/>
</dbReference>
<comment type="caution">
    <text evidence="2">The sequence shown here is derived from an EMBL/GenBank/DDBJ whole genome shotgun (WGS) entry which is preliminary data.</text>
</comment>
<organism evidence="2 3">
    <name type="scientific">Rotaria socialis</name>
    <dbReference type="NCBI Taxonomy" id="392032"/>
    <lineage>
        <taxon>Eukaryota</taxon>
        <taxon>Metazoa</taxon>
        <taxon>Spiralia</taxon>
        <taxon>Gnathifera</taxon>
        <taxon>Rotifera</taxon>
        <taxon>Eurotatoria</taxon>
        <taxon>Bdelloidea</taxon>
        <taxon>Philodinida</taxon>
        <taxon>Philodinidae</taxon>
        <taxon>Rotaria</taxon>
    </lineage>
</organism>
<keyword evidence="3" id="KW-1185">Reference proteome</keyword>
<protein>
    <recommendedName>
        <fullName evidence="1">DDX60-like winged helix domain-containing protein</fullName>
    </recommendedName>
</protein>
<evidence type="ECO:0000259" key="1">
    <source>
        <dbReference type="Pfam" id="PF26076"/>
    </source>
</evidence>
<sequence>MRLLYLYTNAEDKKDAINRSLIALQCPFNGQTPMTNRLIDVQTRFHTMYTLDFLYRLNFIDHQGDLIGLGGFITNL</sequence>
<dbReference type="Pfam" id="PF26076">
    <property type="entry name" value="WHD_DDX60"/>
    <property type="match status" value="1"/>
</dbReference>
<dbReference type="InterPro" id="IPR059032">
    <property type="entry name" value="WHD_DDX60"/>
</dbReference>
<accession>A0A821YM89</accession>
<dbReference type="AlphaFoldDB" id="A0A821YM89"/>
<evidence type="ECO:0000313" key="2">
    <source>
        <dbReference type="EMBL" id="CAF4963250.1"/>
    </source>
</evidence>
<reference evidence="2" key="1">
    <citation type="submission" date="2021-02" db="EMBL/GenBank/DDBJ databases">
        <authorList>
            <person name="Nowell W R."/>
        </authorList>
    </citation>
    <scope>NUCLEOTIDE SEQUENCE</scope>
</reference>
<name>A0A821YM89_9BILA</name>
<feature type="domain" description="DDX60-like winged helix" evidence="1">
    <location>
        <begin position="1"/>
        <end position="73"/>
    </location>
</feature>
<proteinExistence type="predicted"/>